<dbReference type="PANTHER" id="PTHR16166:SF93">
    <property type="entry name" value="INTERMEMBRANE LIPID TRANSFER PROTEIN VPS13"/>
    <property type="match status" value="1"/>
</dbReference>
<dbReference type="EMBL" id="CAJNNW010034093">
    <property type="protein sequence ID" value="CAE8721566.1"/>
    <property type="molecule type" value="Genomic_DNA"/>
</dbReference>
<dbReference type="InterPro" id="IPR026847">
    <property type="entry name" value="VPS13"/>
</dbReference>
<sequence length="2481" mass="270265">MQGLRPSKNAIHKQTAALSANVGYQFVDGAGQAPVPNPNASNASLRSDVTIPSNASYSSSRSMAPACAAGAVQAEVSRTFFGTLMRALPRVSDWHISVSLQQLCAFAPATGDGQGFMLWCNTHCSSTPVGVRLVVSKLSVTASDACPPCPSDQFVPPAGPVKGAVYLLHPCRLRLQLRLDSNLLGCPSCLSCRLEVDPLRGSLRTADAPLLRGIAQLLVHFADELLSLSPQGSSTGGKADLGQISLLAAAEGLLPRTMLTLLHRLWDVLENCSLELEAELAALRVGLVHSPSDAERCIILVEDAAMVLERGPPLPAVPGARSYRGSDIVPTTGRHASLEVALTSKRRFLLDGKVGAVSVVVISMDTAQTSTFLEPVHMCFGLRAGSKSEPSWCRVSWLNLNVSVALVNTLVSLFRDAAKTCEEEEDEEDAVQEAGAAGAGRTELAGGAAAPPADELSGRQYQCHLPELALNSLAAAPALSVCLSTAVTLPLAPSQAEHTFRRQASISSRLPEIGFFNGLGQDVKLNLQGSSIGNEWQLLDRGETLKTTMPLSVFRGSHGDDDRDCQGWKAHMRLTMMAHSPVWLTVSPTPKLQTLLVRSVQPDRPDKSMSLTSLASLSTTSCLDCTCKQNGNSDELEPHGSRPRPDGCCWILVRKEAGRRLHQLDVHLSSTIFLENRTCLPVSVAPFGADDDEWLELEPGGEPSPAPLSWCVGTAGAMPAMLWCALTSQLKPSLRHGGTGSLSATTDSGSEPDLEAGISKGYHRHHPKFWHRGLRRKGVLQPLFGKGSWRAMCRYHSMDASDYYLRSRELLLYDANGAMAAKLCSTVYGISSDLEASGQALFFSVAIEPLVQISNRLPCLLHTGPADQMALQPGEDQDVILPSEALRLMVEVPGGQLLTLAAPIWPDRLPREGHQRQLVFHEGHAGDSKEDGGKAKLVVTLGTELGLTLSEHWAPLQVHQYSPRARRLVVFTQYWLMNRRSDCRVCVPCWSAVCGSGVDGSSTSLVEKSRLTLALQHFECNSMSMLSEDLVRKGQLRVGLCDQRYNANGEALVPVTRAFRVDRPLVGAATAPRTVRNPVQRCFGYTVRPAPFPFYRSLVVEVVRRFTLLNHKQHVLHCCERGVYLPPMELAAGSHAAFDPQGEFLQLAVSGLGLHDACQHRPRSHSLILGQSSGLISDGLPQRIRSFFSESASPQRTQSRSTAGVSSPCGLPNDSGQACEGYSAFFGLDVEGSRSHFQLLHQVDLACFASDEVCALSYLARPEPLIGPAEVPAAHGRAWCLTAVDTLVEQSSVVVRFAEPLRPLFRIVNRTGHPLGLHQDFDGSPRLELPPETRMSFCWFQPGKANERLKLRLGHEEHSYDVCTVQEHQLRLHVEKPPVGSSASWWREEFQVCTRVVKGSREVHVYPWCRLTNFTSQSLLIRSSPTNEVLVPAAGSVCLQPISNSSACLFLQIRSSGSDGRLNACDATWSQPIKLAKALSGSHGFLRHLQSGGAGLTSEFRITMVEVKRDPVSNFLVVELKPYVQSKSPYLFENLSSYDCNVMQVGEDADTVGSNLMPGERAPFLPLGLCGGKGSAVNVRLSFEDCSAVTSPKLEGDGRKCFTALVDIECPQELAVGQIHVEVLKERPRRIIIRDAEEVKEQHRRLSRREQTSVIPALFVTRRLLGSPPRPRHGWAMLQQWKGRSDKTGKRTAAVPAPPFGRYSGVSQLAPGLPAGGGSNGEPEVVTVPSAVSLPSLGPLLPRRPRLPTLSAPSPRGSPCRASTPFRSCASSPIAGASISPRRSSRDVFWQRCETRLAAAKQGSVFELCLEGAGVTLVDSTAMQEVAYLCAEHLEVRCVMHEGLQRELEMTLRSLQADVHEASHWRSHVMLRPRRSRLPSPASMFSHVPFACCTARWLALDSGAGAAAHLEVESLNVNVQPVELLLDTMNCFRLAQWALEMAHCASPMLELLAVQPLLSKKRTQSAEKLLRARTGDADDPVLGEPPCPLHGDFKVPMPVFIKHLLVRRIQVFLSVRFSGKGVGDCQGGEELQAVDLILRKLIPFDVSHARISLGPVLRQRRASGGSVGSSSSAWSLGSDKSVRWWARPWACCGRSTNADALLQDEFLPDGLFDLFAEALSESSAAVVRQIPQLLGAQRFLGSPAHLLTELSHVTSLLWLAVCGCNAWLFLAAALVGIAAILQSVEGILLIVAKTTCRVSAGTVPAGLRKEPSGFPGAMMDLVWYGFPWHIRQVYREWQRQGRIAWSSQSWAVTVCCFLRGSWYSVSSILSSVMVMGAKLVQALHLLSRTLAWYVCPERVAEEFGAPLARRVGPMLFWLGAPLQYSHAVTAAVGVVHVFAHGTRHREWRLKQLPGGEGTLVAVRGSGFFLVRAGWACAWALCLPARDSDLHVTWQARGEWEVVELSLHRRQWILRLALRNSSRCEELRLKSRRAGIAAFSFAQECLSGWAHSEAHAQSAPDSPGRHRLLRKVRRSATMRARG</sequence>
<protein>
    <submittedName>
        <fullName evidence="3">Uncharacterized protein</fullName>
    </submittedName>
</protein>
<feature type="compositionally biased region" description="Acidic residues" evidence="2">
    <location>
        <begin position="422"/>
        <end position="431"/>
    </location>
</feature>
<proteinExistence type="inferred from homology"/>
<evidence type="ECO:0000256" key="1">
    <source>
        <dbReference type="ARBA" id="ARBA00006545"/>
    </source>
</evidence>
<gene>
    <name evidence="3" type="ORF">PGLA2088_LOCUS42006</name>
</gene>
<organism evidence="3 4">
    <name type="scientific">Polarella glacialis</name>
    <name type="common">Dinoflagellate</name>
    <dbReference type="NCBI Taxonomy" id="89957"/>
    <lineage>
        <taxon>Eukaryota</taxon>
        <taxon>Sar</taxon>
        <taxon>Alveolata</taxon>
        <taxon>Dinophyceae</taxon>
        <taxon>Suessiales</taxon>
        <taxon>Suessiaceae</taxon>
        <taxon>Polarella</taxon>
    </lineage>
</organism>
<dbReference type="GO" id="GO:0006623">
    <property type="term" value="P:protein targeting to vacuole"/>
    <property type="evidence" value="ECO:0007669"/>
    <property type="project" value="TreeGrafter"/>
</dbReference>
<dbReference type="Proteomes" id="UP000626109">
    <property type="component" value="Unassembled WGS sequence"/>
</dbReference>
<evidence type="ECO:0000313" key="4">
    <source>
        <dbReference type="Proteomes" id="UP000626109"/>
    </source>
</evidence>
<comment type="similarity">
    <text evidence="1">Belongs to the VPS13 family.</text>
</comment>
<comment type="caution">
    <text evidence="3">The sequence shown here is derived from an EMBL/GenBank/DDBJ whole genome shotgun (WGS) entry which is preliminary data.</text>
</comment>
<accession>A0A813LB00</accession>
<feature type="compositionally biased region" description="Low complexity" evidence="2">
    <location>
        <begin position="1743"/>
        <end position="1755"/>
    </location>
</feature>
<reference evidence="3" key="1">
    <citation type="submission" date="2021-02" db="EMBL/GenBank/DDBJ databases">
        <authorList>
            <person name="Dougan E. K."/>
            <person name="Rhodes N."/>
            <person name="Thang M."/>
            <person name="Chan C."/>
        </authorList>
    </citation>
    <scope>NUCLEOTIDE SEQUENCE</scope>
</reference>
<dbReference type="PANTHER" id="PTHR16166">
    <property type="entry name" value="VACUOLAR PROTEIN SORTING-ASSOCIATED PROTEIN VPS13"/>
    <property type="match status" value="1"/>
</dbReference>
<feature type="region of interest" description="Disordered" evidence="2">
    <location>
        <begin position="1743"/>
        <end position="1765"/>
    </location>
</feature>
<dbReference type="GO" id="GO:0045053">
    <property type="term" value="P:protein retention in Golgi apparatus"/>
    <property type="evidence" value="ECO:0007669"/>
    <property type="project" value="TreeGrafter"/>
</dbReference>
<evidence type="ECO:0000256" key="2">
    <source>
        <dbReference type="SAM" id="MobiDB-lite"/>
    </source>
</evidence>
<name>A0A813LB00_POLGL</name>
<evidence type="ECO:0000313" key="3">
    <source>
        <dbReference type="EMBL" id="CAE8721566.1"/>
    </source>
</evidence>
<feature type="region of interest" description="Disordered" evidence="2">
    <location>
        <begin position="422"/>
        <end position="453"/>
    </location>
</feature>